<dbReference type="EMBL" id="SKCS01000413">
    <property type="protein sequence ID" value="TNN08213.1"/>
    <property type="molecule type" value="Genomic_DNA"/>
</dbReference>
<sequence length="110" mass="12331">MCFGVFKKRKPLELYHLTVFSSAGSTPIIDVIYRRSVSPADHLVLEYVVKCCQYNHCGLIHRGVNSYSLLIFLSAAKSEYPIQTYGTCNIVCHHCIYGSADTNGKPNEVE</sequence>
<reference evidence="1 2" key="1">
    <citation type="submission" date="2019-03" db="EMBL/GenBank/DDBJ databases">
        <title>An improved genome assembly of the fluke Schistosoma japonicum.</title>
        <authorList>
            <person name="Hu W."/>
            <person name="Luo F."/>
            <person name="Yin M."/>
            <person name="Mo X."/>
            <person name="Sun C."/>
            <person name="Wu Q."/>
            <person name="Zhu B."/>
            <person name="Xiang M."/>
            <person name="Wang J."/>
            <person name="Wang Y."/>
            <person name="Zhang T."/>
            <person name="Xu B."/>
            <person name="Zheng H."/>
            <person name="Feng Z."/>
        </authorList>
    </citation>
    <scope>NUCLEOTIDE SEQUENCE [LARGE SCALE GENOMIC DNA]</scope>
    <source>
        <strain evidence="1">HuSjv2</strain>
        <tissue evidence="1">Worms</tissue>
    </source>
</reference>
<evidence type="ECO:0000313" key="1">
    <source>
        <dbReference type="EMBL" id="TNN08213.1"/>
    </source>
</evidence>
<protein>
    <submittedName>
        <fullName evidence="1">Uncharacterized protein</fullName>
    </submittedName>
</protein>
<evidence type="ECO:0000313" key="2">
    <source>
        <dbReference type="Proteomes" id="UP000311919"/>
    </source>
</evidence>
<keyword evidence="2" id="KW-1185">Reference proteome</keyword>
<dbReference type="Proteomes" id="UP000311919">
    <property type="component" value="Unassembled WGS sequence"/>
</dbReference>
<comment type="caution">
    <text evidence="1">The sequence shown here is derived from an EMBL/GenBank/DDBJ whole genome shotgun (WGS) entry which is preliminary data.</text>
</comment>
<accession>A0A4Z2CVK3</accession>
<dbReference type="AlphaFoldDB" id="A0A4Z2CVK3"/>
<organism evidence="1 2">
    <name type="scientific">Schistosoma japonicum</name>
    <name type="common">Blood fluke</name>
    <dbReference type="NCBI Taxonomy" id="6182"/>
    <lineage>
        <taxon>Eukaryota</taxon>
        <taxon>Metazoa</taxon>
        <taxon>Spiralia</taxon>
        <taxon>Lophotrochozoa</taxon>
        <taxon>Platyhelminthes</taxon>
        <taxon>Trematoda</taxon>
        <taxon>Digenea</taxon>
        <taxon>Strigeidida</taxon>
        <taxon>Schistosomatoidea</taxon>
        <taxon>Schistosomatidae</taxon>
        <taxon>Schistosoma</taxon>
    </lineage>
</organism>
<name>A0A4Z2CVK3_SCHJA</name>
<gene>
    <name evidence="1" type="ORF">EWB00_007235</name>
</gene>
<proteinExistence type="predicted"/>